<evidence type="ECO:0000313" key="3">
    <source>
        <dbReference type="Proteomes" id="UP000606003"/>
    </source>
</evidence>
<comment type="caution">
    <text evidence="2">The sequence shown here is derived from an EMBL/GenBank/DDBJ whole genome shotgun (WGS) entry which is preliminary data.</text>
</comment>
<accession>A0ABR8JP50</accession>
<proteinExistence type="predicted"/>
<sequence length="485" mass="50052">MKQNYSLATLAAVLLAAPGFAQTLTNDGATITVQSTGVLYVEGTVLNKAGSALTNAGTVQLTGDLTNQGTLASGGKLLFSGSTNQTFTPGTATVATLVLNNTGATGQRTLGLPADLTIGTSLQLQSGLVRTAPAATITLPDGATLSGEGPGQYVQGNLRIIRAAGSGVLDFGHGTTLDRTGLGQVSITRTAGLLTDNLSRGVNFTNASLKGIDRIWTVETAVAPAAPVEVVLQWLADDDNGLTSFASAQAWRADVGSALWGPASPQRAATVSGSTRSFSFSTAALGRLTVSNAANPLPVELSAFTAEHAGDYDGLLRWTTASEKNNDHFDVEASADGLVFRRIGTVKGHGSTAQPQSYQLLDKDLARYAADVVYYRLRQVDTDGSAAFSPMRSLKVAAPLGLAATAAPNPFGDHGTALSVRTATAGPATLQLFDALGRVLLRRVLDLPAGFTPVALPELGELATGPYVLRLVQGTHQVGLKVVRE</sequence>
<name>A0ABR8JP50_9BACT</name>
<keyword evidence="3" id="KW-1185">Reference proteome</keyword>
<organism evidence="2 3">
    <name type="scientific">Hymenobacter armeniacus</name>
    <dbReference type="NCBI Taxonomy" id="2771358"/>
    <lineage>
        <taxon>Bacteria</taxon>
        <taxon>Pseudomonadati</taxon>
        <taxon>Bacteroidota</taxon>
        <taxon>Cytophagia</taxon>
        <taxon>Cytophagales</taxon>
        <taxon>Hymenobacteraceae</taxon>
        <taxon>Hymenobacter</taxon>
    </lineage>
</organism>
<dbReference type="RefSeq" id="WP_190922903.1">
    <property type="nucleotide sequence ID" value="NZ_JACXAC010000002.1"/>
</dbReference>
<feature type="signal peptide" evidence="1">
    <location>
        <begin position="1"/>
        <end position="21"/>
    </location>
</feature>
<evidence type="ECO:0000313" key="2">
    <source>
        <dbReference type="EMBL" id="MBD2721628.1"/>
    </source>
</evidence>
<dbReference type="Proteomes" id="UP000606003">
    <property type="component" value="Unassembled WGS sequence"/>
</dbReference>
<protein>
    <recommendedName>
        <fullName evidence="4">T9SS type A sorting domain-containing protein</fullName>
    </recommendedName>
</protein>
<keyword evidence="1" id="KW-0732">Signal</keyword>
<dbReference type="EMBL" id="JACXAC010000002">
    <property type="protein sequence ID" value="MBD2721628.1"/>
    <property type="molecule type" value="Genomic_DNA"/>
</dbReference>
<gene>
    <name evidence="2" type="ORF">IC234_05765</name>
</gene>
<evidence type="ECO:0008006" key="4">
    <source>
        <dbReference type="Google" id="ProtNLM"/>
    </source>
</evidence>
<evidence type="ECO:0000256" key="1">
    <source>
        <dbReference type="SAM" id="SignalP"/>
    </source>
</evidence>
<reference evidence="2 3" key="1">
    <citation type="submission" date="2020-09" db="EMBL/GenBank/DDBJ databases">
        <authorList>
            <person name="Kim M.K."/>
        </authorList>
    </citation>
    <scope>NUCLEOTIDE SEQUENCE [LARGE SCALE GENOMIC DNA]</scope>
    <source>
        <strain evidence="2 3">BT189</strain>
    </source>
</reference>
<feature type="chain" id="PRO_5047484989" description="T9SS type A sorting domain-containing protein" evidence="1">
    <location>
        <begin position="22"/>
        <end position="485"/>
    </location>
</feature>